<evidence type="ECO:0000256" key="1">
    <source>
        <dbReference type="ARBA" id="ARBA00022448"/>
    </source>
</evidence>
<organism evidence="5 6">
    <name type="scientific">Desulfopila aestuarii DSM 18488</name>
    <dbReference type="NCBI Taxonomy" id="1121416"/>
    <lineage>
        <taxon>Bacteria</taxon>
        <taxon>Pseudomonadati</taxon>
        <taxon>Thermodesulfobacteriota</taxon>
        <taxon>Desulfobulbia</taxon>
        <taxon>Desulfobulbales</taxon>
        <taxon>Desulfocapsaceae</taxon>
        <taxon>Desulfopila</taxon>
    </lineage>
</organism>
<keyword evidence="6" id="KW-1185">Reference proteome</keyword>
<evidence type="ECO:0000256" key="2">
    <source>
        <dbReference type="ARBA" id="ARBA00022741"/>
    </source>
</evidence>
<evidence type="ECO:0000259" key="4">
    <source>
        <dbReference type="PROSITE" id="PS50893"/>
    </source>
</evidence>
<keyword evidence="2" id="KW-0547">Nucleotide-binding</keyword>
<gene>
    <name evidence="5" type="ORF">SAMN02745220_01405</name>
</gene>
<protein>
    <submittedName>
        <fullName evidence="5">NitT/TauT family transport system ATP-binding protein</fullName>
    </submittedName>
</protein>
<dbReference type="Pfam" id="PF00005">
    <property type="entry name" value="ABC_tran"/>
    <property type="match status" value="1"/>
</dbReference>
<dbReference type="STRING" id="1121416.SAMN02745220_01405"/>
<dbReference type="SUPFAM" id="SSF52540">
    <property type="entry name" value="P-loop containing nucleoside triphosphate hydrolases"/>
    <property type="match status" value="1"/>
</dbReference>
<dbReference type="EMBL" id="FRFE01000005">
    <property type="protein sequence ID" value="SHO46283.1"/>
    <property type="molecule type" value="Genomic_DNA"/>
</dbReference>
<reference evidence="5 6" key="1">
    <citation type="submission" date="2016-12" db="EMBL/GenBank/DDBJ databases">
        <authorList>
            <person name="Song W.-J."/>
            <person name="Kurnit D.M."/>
        </authorList>
    </citation>
    <scope>NUCLEOTIDE SEQUENCE [LARGE SCALE GENOMIC DNA]</scope>
    <source>
        <strain evidence="5 6">DSM 18488</strain>
    </source>
</reference>
<dbReference type="PANTHER" id="PTHR42781">
    <property type="entry name" value="SPERMIDINE/PUTRESCINE IMPORT ATP-BINDING PROTEIN POTA"/>
    <property type="match status" value="1"/>
</dbReference>
<dbReference type="PANTHER" id="PTHR42781:SF4">
    <property type="entry name" value="SPERMIDINE_PUTRESCINE IMPORT ATP-BINDING PROTEIN POTA"/>
    <property type="match status" value="1"/>
</dbReference>
<dbReference type="InterPro" id="IPR027417">
    <property type="entry name" value="P-loop_NTPase"/>
</dbReference>
<keyword evidence="3 5" id="KW-0067">ATP-binding</keyword>
<dbReference type="SMART" id="SM00382">
    <property type="entry name" value="AAA"/>
    <property type="match status" value="1"/>
</dbReference>
<dbReference type="Gene3D" id="3.40.50.300">
    <property type="entry name" value="P-loop containing nucleotide triphosphate hydrolases"/>
    <property type="match status" value="1"/>
</dbReference>
<dbReference type="GO" id="GO:0016887">
    <property type="term" value="F:ATP hydrolysis activity"/>
    <property type="evidence" value="ECO:0007669"/>
    <property type="project" value="InterPro"/>
</dbReference>
<dbReference type="InterPro" id="IPR003593">
    <property type="entry name" value="AAA+_ATPase"/>
</dbReference>
<dbReference type="InterPro" id="IPR050093">
    <property type="entry name" value="ABC_SmlMolc_Importer"/>
</dbReference>
<keyword evidence="1" id="KW-0813">Transport</keyword>
<accession>A0A1M7Y2S5</accession>
<dbReference type="AlphaFoldDB" id="A0A1M7Y2S5"/>
<feature type="domain" description="ABC transporter" evidence="4">
    <location>
        <begin position="4"/>
        <end position="246"/>
    </location>
</feature>
<evidence type="ECO:0000313" key="6">
    <source>
        <dbReference type="Proteomes" id="UP000184603"/>
    </source>
</evidence>
<evidence type="ECO:0000256" key="3">
    <source>
        <dbReference type="ARBA" id="ARBA00022840"/>
    </source>
</evidence>
<name>A0A1M7Y2S5_9BACT</name>
<dbReference type="GO" id="GO:0005524">
    <property type="term" value="F:ATP binding"/>
    <property type="evidence" value="ECO:0007669"/>
    <property type="project" value="UniProtKB-KW"/>
</dbReference>
<evidence type="ECO:0000313" key="5">
    <source>
        <dbReference type="EMBL" id="SHO46283.1"/>
    </source>
</evidence>
<dbReference type="PROSITE" id="PS50893">
    <property type="entry name" value="ABC_TRANSPORTER_2"/>
    <property type="match status" value="1"/>
</dbReference>
<dbReference type="Proteomes" id="UP000184603">
    <property type="component" value="Unassembled WGS sequence"/>
</dbReference>
<proteinExistence type="predicted"/>
<sequence>MAMIEIDRLVFKYGDGSSLFNDFSLLIGKGEAWTIIGPSGCGKTTLLSLVAGMLRPERGTIRIGGEVITRARPRTGLVLQDHGLLPWATVRQNAELGLTIRKYYGPDGVHSPQDMEADPDRLNERVEYWLDWLGIGDLQDKFPAELSRGQRQRAAIARTLVLDPDLLLMDEPFSALDAPIREELQKVMNTFHAESGLTSITVTHDIEEAVVLGEKILVLGNGVNSLPVVIDNHLRGAIEKRNDPEFLLRCSELKMTIAAHTVALPPESN</sequence>
<dbReference type="InterPro" id="IPR003439">
    <property type="entry name" value="ABC_transporter-like_ATP-bd"/>
</dbReference>